<keyword evidence="1" id="KW-0805">Transcription regulation</keyword>
<feature type="transmembrane region" description="Helical" evidence="5">
    <location>
        <begin position="347"/>
        <end position="366"/>
    </location>
</feature>
<dbReference type="InterPro" id="IPR036388">
    <property type="entry name" value="WH-like_DNA-bd_sf"/>
</dbReference>
<name>A0A6N8JM99_9ACTN</name>
<keyword evidence="8" id="KW-1185">Reference proteome</keyword>
<dbReference type="Gene3D" id="1.10.10.10">
    <property type="entry name" value="Winged helix-like DNA-binding domain superfamily/Winged helix DNA-binding domain"/>
    <property type="match status" value="1"/>
</dbReference>
<dbReference type="InterPro" id="IPR000792">
    <property type="entry name" value="Tscrpt_reg_LuxR_C"/>
</dbReference>
<keyword evidence="5" id="KW-0472">Membrane</keyword>
<evidence type="ECO:0000256" key="5">
    <source>
        <dbReference type="SAM" id="Phobius"/>
    </source>
</evidence>
<reference evidence="7 8" key="1">
    <citation type="submission" date="2019-12" db="EMBL/GenBank/DDBJ databases">
        <title>Microbes associate with the intestines of laboratory mice.</title>
        <authorList>
            <person name="Navarre W."/>
            <person name="Wong E."/>
        </authorList>
    </citation>
    <scope>NUCLEOTIDE SEQUENCE [LARGE SCALE GENOMIC DNA]</scope>
    <source>
        <strain evidence="7 8">NM66_B29</strain>
    </source>
</reference>
<keyword evidence="5" id="KW-1133">Transmembrane helix</keyword>
<feature type="transmembrane region" description="Helical" evidence="5">
    <location>
        <begin position="287"/>
        <end position="306"/>
    </location>
</feature>
<dbReference type="CDD" id="cd06170">
    <property type="entry name" value="LuxR_C_like"/>
    <property type="match status" value="1"/>
</dbReference>
<dbReference type="EMBL" id="WSRR01000006">
    <property type="protein sequence ID" value="MVX60672.1"/>
    <property type="molecule type" value="Genomic_DNA"/>
</dbReference>
<evidence type="ECO:0000256" key="2">
    <source>
        <dbReference type="ARBA" id="ARBA00023125"/>
    </source>
</evidence>
<evidence type="ECO:0000256" key="4">
    <source>
        <dbReference type="SAM" id="MobiDB-lite"/>
    </source>
</evidence>
<dbReference type="Pfam" id="PF00196">
    <property type="entry name" value="GerE"/>
    <property type="match status" value="1"/>
</dbReference>
<feature type="transmembrane region" description="Helical" evidence="5">
    <location>
        <begin position="257"/>
        <end position="275"/>
    </location>
</feature>
<feature type="transmembrane region" description="Helical" evidence="5">
    <location>
        <begin position="194"/>
        <end position="213"/>
    </location>
</feature>
<dbReference type="AlphaFoldDB" id="A0A6N8JM99"/>
<organism evidence="7 8">
    <name type="scientific">Adlercreutzia mucosicola</name>
    <dbReference type="NCBI Taxonomy" id="580026"/>
    <lineage>
        <taxon>Bacteria</taxon>
        <taxon>Bacillati</taxon>
        <taxon>Actinomycetota</taxon>
        <taxon>Coriobacteriia</taxon>
        <taxon>Eggerthellales</taxon>
        <taxon>Eggerthellaceae</taxon>
        <taxon>Adlercreutzia</taxon>
    </lineage>
</organism>
<feature type="transmembrane region" description="Helical" evidence="5">
    <location>
        <begin position="128"/>
        <end position="149"/>
    </location>
</feature>
<evidence type="ECO:0000256" key="1">
    <source>
        <dbReference type="ARBA" id="ARBA00023015"/>
    </source>
</evidence>
<evidence type="ECO:0000313" key="8">
    <source>
        <dbReference type="Proteomes" id="UP000463388"/>
    </source>
</evidence>
<protein>
    <recommendedName>
        <fullName evidence="6">HTH luxR-type domain-containing protein</fullName>
    </recommendedName>
</protein>
<dbReference type="RefSeq" id="WP_160345295.1">
    <property type="nucleotide sequence ID" value="NZ_WSRR01000006.1"/>
</dbReference>
<feature type="transmembrane region" description="Helical" evidence="5">
    <location>
        <begin position="155"/>
        <end position="173"/>
    </location>
</feature>
<comment type="caution">
    <text evidence="7">The sequence shown here is derived from an EMBL/GenBank/DDBJ whole genome shotgun (WGS) entry which is preliminary data.</text>
</comment>
<dbReference type="InterPro" id="IPR016032">
    <property type="entry name" value="Sig_transdc_resp-reg_C-effctor"/>
</dbReference>
<dbReference type="PRINTS" id="PR00038">
    <property type="entry name" value="HTHLUXR"/>
</dbReference>
<dbReference type="OrthoDB" id="3171430at2"/>
<feature type="transmembrane region" description="Helical" evidence="5">
    <location>
        <begin position="76"/>
        <end position="96"/>
    </location>
</feature>
<dbReference type="GO" id="GO:0006355">
    <property type="term" value="P:regulation of DNA-templated transcription"/>
    <property type="evidence" value="ECO:0007669"/>
    <property type="project" value="InterPro"/>
</dbReference>
<dbReference type="SMART" id="SM00421">
    <property type="entry name" value="HTH_LUXR"/>
    <property type="match status" value="1"/>
</dbReference>
<evidence type="ECO:0000313" key="7">
    <source>
        <dbReference type="EMBL" id="MVX60672.1"/>
    </source>
</evidence>
<keyword evidence="5" id="KW-0812">Transmembrane</keyword>
<keyword evidence="2" id="KW-0238">DNA-binding</keyword>
<feature type="transmembrane region" description="Helical" evidence="5">
    <location>
        <begin position="12"/>
        <end position="34"/>
    </location>
</feature>
<feature type="transmembrane region" description="Helical" evidence="5">
    <location>
        <begin position="46"/>
        <end position="64"/>
    </location>
</feature>
<dbReference type="Proteomes" id="UP000463388">
    <property type="component" value="Unassembled WGS sequence"/>
</dbReference>
<feature type="compositionally biased region" description="Basic and acidic residues" evidence="4">
    <location>
        <begin position="375"/>
        <end position="392"/>
    </location>
</feature>
<feature type="transmembrane region" description="Helical" evidence="5">
    <location>
        <begin position="318"/>
        <end position="341"/>
    </location>
</feature>
<accession>A0A6N8JM99</accession>
<sequence>MRRLRQQWDIVFVAGYGLYKAAGSSGYLTAFGMAGGSAGFVSVDGFMIASTLCAVLTCLLLGLLGLRLKERFPRRGVALGAYGLLMADFALAAVVGNPWLAGALHGVASTALSVVWFALCVRKTSRPAVTVVSALLLSVALQAVVAQAGWGSAPLSVGLLALSACCLLGLCGLSRGEGGQGPLGGMWPRSESGFWPALLCLVVCVFVVSASNVTVMGSSLEPLFVGMDMQTTNMVGALVAAVLVFCGSSIRHPVKAYTYVLPFLFAMFSLIAIFGEGIGAVAGSVMVGSYEAIAFLFAAFSVGLASQEKLNPYAFSPVCFGASNVALLLGLMVGAALGMLGNRGLPLPVLVALVSLYPLGLVLLFVTRRHRTAPRRDWEGEPASREDSRDGGEGAAAGLTCEEADASAAGEAGAEGASGGGAGAEEAADEVELALRHRAAEIAAAYGLTHREEEILSYVARGRSARVIAEELFISESTAWSHIKRIYAKTNRRSKQALLDLFQGNSGS</sequence>
<dbReference type="SUPFAM" id="SSF46894">
    <property type="entry name" value="C-terminal effector domain of the bipartite response regulators"/>
    <property type="match status" value="1"/>
</dbReference>
<dbReference type="PROSITE" id="PS50043">
    <property type="entry name" value="HTH_LUXR_2"/>
    <property type="match status" value="1"/>
</dbReference>
<proteinExistence type="predicted"/>
<feature type="domain" description="HTH luxR-type" evidence="6">
    <location>
        <begin position="441"/>
        <end position="506"/>
    </location>
</feature>
<keyword evidence="3" id="KW-0804">Transcription</keyword>
<dbReference type="GO" id="GO:0003677">
    <property type="term" value="F:DNA binding"/>
    <property type="evidence" value="ECO:0007669"/>
    <property type="project" value="UniProtKB-KW"/>
</dbReference>
<evidence type="ECO:0000259" key="6">
    <source>
        <dbReference type="PROSITE" id="PS50043"/>
    </source>
</evidence>
<feature type="region of interest" description="Disordered" evidence="4">
    <location>
        <begin position="375"/>
        <end position="395"/>
    </location>
</feature>
<dbReference type="PANTHER" id="PTHR44688:SF16">
    <property type="entry name" value="DNA-BINDING TRANSCRIPTIONAL ACTIVATOR DEVR_DOSR"/>
    <property type="match status" value="1"/>
</dbReference>
<feature type="transmembrane region" description="Helical" evidence="5">
    <location>
        <begin position="233"/>
        <end position="250"/>
    </location>
</feature>
<gene>
    <name evidence="7" type="ORF">GKZ27_04255</name>
</gene>
<dbReference type="PANTHER" id="PTHR44688">
    <property type="entry name" value="DNA-BINDING TRANSCRIPTIONAL ACTIVATOR DEVR_DOSR"/>
    <property type="match status" value="1"/>
</dbReference>
<evidence type="ECO:0000256" key="3">
    <source>
        <dbReference type="ARBA" id="ARBA00023163"/>
    </source>
</evidence>
<feature type="transmembrane region" description="Helical" evidence="5">
    <location>
        <begin position="102"/>
        <end position="121"/>
    </location>
</feature>